<dbReference type="Proteomes" id="UP000050509">
    <property type="component" value="Unassembled WGS sequence"/>
</dbReference>
<comment type="caution">
    <text evidence="2">The sequence shown here is derived from an EMBL/GenBank/DDBJ whole genome shotgun (WGS) entry which is preliminary data.</text>
</comment>
<dbReference type="SUPFAM" id="SSF49452">
    <property type="entry name" value="Starch-binding domain-like"/>
    <property type="match status" value="1"/>
</dbReference>
<dbReference type="InterPro" id="IPR013784">
    <property type="entry name" value="Carb-bd-like_fold"/>
</dbReference>
<keyword evidence="1" id="KW-0732">Signal</keyword>
<keyword evidence="3" id="KW-1185">Reference proteome</keyword>
<dbReference type="Gene3D" id="2.60.40.1120">
    <property type="entry name" value="Carboxypeptidase-like, regulatory domain"/>
    <property type="match status" value="1"/>
</dbReference>
<dbReference type="AlphaFoldDB" id="A0A0P9D617"/>
<name>A0A0P9D617_9CHLR</name>
<dbReference type="EMBL" id="LJCR01000046">
    <property type="protein sequence ID" value="KPV54511.1"/>
    <property type="molecule type" value="Genomic_DNA"/>
</dbReference>
<dbReference type="SUPFAM" id="SSF69322">
    <property type="entry name" value="Tricorn protease domain 2"/>
    <property type="match status" value="1"/>
</dbReference>
<gene>
    <name evidence="2" type="ORF">SE17_03310</name>
</gene>
<evidence type="ECO:0000256" key="1">
    <source>
        <dbReference type="SAM" id="SignalP"/>
    </source>
</evidence>
<dbReference type="GO" id="GO:0030246">
    <property type="term" value="F:carbohydrate binding"/>
    <property type="evidence" value="ECO:0007669"/>
    <property type="project" value="InterPro"/>
</dbReference>
<feature type="signal peptide" evidence="1">
    <location>
        <begin position="1"/>
        <end position="30"/>
    </location>
</feature>
<reference evidence="2 3" key="1">
    <citation type="submission" date="2015-09" db="EMBL/GenBank/DDBJ databases">
        <title>Draft genome sequence of Kouleothrix aurantiaca JCM 19913.</title>
        <authorList>
            <person name="Hemp J."/>
        </authorList>
    </citation>
    <scope>NUCLEOTIDE SEQUENCE [LARGE SCALE GENOMIC DNA]</scope>
    <source>
        <strain evidence="2 3">COM-B</strain>
    </source>
</reference>
<protein>
    <recommendedName>
        <fullName evidence="4">Carboxypeptidase regulatory-like domain-containing protein</fullName>
    </recommendedName>
</protein>
<organism evidence="2 3">
    <name type="scientific">Kouleothrix aurantiaca</name>
    <dbReference type="NCBI Taxonomy" id="186479"/>
    <lineage>
        <taxon>Bacteria</taxon>
        <taxon>Bacillati</taxon>
        <taxon>Chloroflexota</taxon>
        <taxon>Chloroflexia</taxon>
        <taxon>Chloroflexales</taxon>
        <taxon>Roseiflexineae</taxon>
        <taxon>Roseiflexaceae</taxon>
        <taxon>Kouleothrix</taxon>
    </lineage>
</organism>
<evidence type="ECO:0008006" key="4">
    <source>
        <dbReference type="Google" id="ProtNLM"/>
    </source>
</evidence>
<accession>A0A0P9D617</accession>
<evidence type="ECO:0000313" key="2">
    <source>
        <dbReference type="EMBL" id="KPV54511.1"/>
    </source>
</evidence>
<feature type="chain" id="PRO_5006156101" description="Carboxypeptidase regulatory-like domain-containing protein" evidence="1">
    <location>
        <begin position="31"/>
        <end position="611"/>
    </location>
</feature>
<evidence type="ECO:0000313" key="3">
    <source>
        <dbReference type="Proteomes" id="UP000050509"/>
    </source>
</evidence>
<sequence length="611" mass="63339">MRVITRAYLVLVVVAFCWLPLHQNANQAQAADIGQITTLGVANLGGPVSALSSQADHIYAGVNGRLVIVGVADPAQPTQLGQLMLPAKNNTPLTIESIAADGTTVYLATSTSPAGSCGWACGGVGALWAVNVQNPASPALLSSYTYPSGDLGSAFRSVALAGTGVFVSAEISLASTLQPYRSELLAFDRSNPSSLKRVGSASLFGASNLTISNQVGYIAGRDDYLTTANQQLFAYNASTPKQLSRLGAGLPGLPTNSVTLLAAGARVYIVADSAAGVTVRVADTSTPAHPVLLGSATFAAPLTSASAGRPAAVLDGQHLIIQRGDRSMFHIVDVTTPGAMLEIGRTQLAADSLVLNGALASVPNHLFAAANGSQLFVMRYDGLSIIGTVTHADGFSPVAGVTIARSSGASASTNAQGRFSFIELAPGTYILTPTLALNHFWPAQRTLTLPPDGAVRFVMLAAPANKSFTPGTSTQLTYTDTKGSTTTFDVPENAFARPATIAVTPTVALNPTLAFTGHAFELTSSQAFTAPISVTITYVTSDFRVVSDVSQLTLYYWSGAEWVDTGSMCSSATPYIRDLALNTLKTTVCKTGLYALFGPTHRSLIPITASN</sequence>
<proteinExistence type="predicted"/>